<feature type="region of interest" description="Disordered" evidence="3">
    <location>
        <begin position="412"/>
        <end position="436"/>
    </location>
</feature>
<proteinExistence type="inferred from homology"/>
<keyword evidence="5" id="KW-1185">Reference proteome</keyword>
<evidence type="ECO:0000313" key="4">
    <source>
        <dbReference type="EMBL" id="KEY73048.1"/>
    </source>
</evidence>
<dbReference type="SFLD" id="SFLDS00036">
    <property type="entry name" value="Aromatic_Prenyltransferase"/>
    <property type="match status" value="1"/>
</dbReference>
<dbReference type="InterPro" id="IPR033964">
    <property type="entry name" value="ABBA"/>
</dbReference>
<evidence type="ECO:0000313" key="5">
    <source>
        <dbReference type="Proteomes" id="UP000028045"/>
    </source>
</evidence>
<keyword evidence="2" id="KW-0808">Transferase</keyword>
<dbReference type="AlphaFoldDB" id="A0A084B669"/>
<dbReference type="Proteomes" id="UP000028045">
    <property type="component" value="Unassembled WGS sequence"/>
</dbReference>
<name>A0A084B669_STACB</name>
<dbReference type="HOGENOM" id="CLU_037431_2_2_1"/>
<sequence>MSANLTPWETWGTTLNFRNKDVQFWWDRLGRMFAKLLESAGYTIDEQYRELHFFALFVATQLGPAPDESMPWHLLRTPDQTPIDFSWEWSSDRDAVLRYAFEPILPAGTNVNHLRNPTQVWLETMQNQALIPGLDLEWFHHFVSTMVPPGMTHNGFGEPFYGRAAPVFGTSLAVDVRKTGKAVKAYFWPSLNANALGVSNFECIKQAIRALPTEQLEDLEAEPAFEFLQEAIEKWGINPALFSIDCLKPKSARIKIYVGGSWTSREFLLDALTMGGRLPAPDESAMASMTALWDTFLGDAPDKLPDEVVAKSTPGFYLTLGSGGKKSVKMYMSPQHWCATDGEVMSRLRGYFASQQQSDYLIGRYESAVRHILGSAVVDGRCGSHFYIGTEPSKGRPRVVTYLSPQTYLLERGQTQPSAAQSEPPSKVSTEPSASQ</sequence>
<dbReference type="PANTHER" id="PTHR40627:SF4">
    <property type="entry name" value="PRENYLTRANSFERASE ASQH1-RELATED"/>
    <property type="match status" value="1"/>
</dbReference>
<dbReference type="CDD" id="cd13929">
    <property type="entry name" value="PT-DMATS_CymD"/>
    <property type="match status" value="1"/>
</dbReference>
<evidence type="ECO:0000256" key="2">
    <source>
        <dbReference type="ARBA" id="ARBA00022679"/>
    </source>
</evidence>
<reference evidence="4 5" key="1">
    <citation type="journal article" date="2014" name="BMC Genomics">
        <title>Comparative genome sequencing reveals chemotype-specific gene clusters in the toxigenic black mold Stachybotrys.</title>
        <authorList>
            <person name="Semeiks J."/>
            <person name="Borek D."/>
            <person name="Otwinowski Z."/>
            <person name="Grishin N.V."/>
        </authorList>
    </citation>
    <scope>NUCLEOTIDE SEQUENCE [LARGE SCALE GENOMIC DNA]</scope>
    <source>
        <strain evidence="5">CBS 109288 / IBT 7711</strain>
    </source>
</reference>
<dbReference type="GO" id="GO:0009820">
    <property type="term" value="P:alkaloid metabolic process"/>
    <property type="evidence" value="ECO:0007669"/>
    <property type="project" value="InterPro"/>
</dbReference>
<dbReference type="SFLD" id="SFLDG01162">
    <property type="entry name" value="I"/>
    <property type="match status" value="1"/>
</dbReference>
<organism evidence="4 5">
    <name type="scientific">Stachybotrys chartarum (strain CBS 109288 / IBT 7711)</name>
    <name type="common">Toxic black mold</name>
    <name type="synonym">Stilbospora chartarum</name>
    <dbReference type="NCBI Taxonomy" id="1280523"/>
    <lineage>
        <taxon>Eukaryota</taxon>
        <taxon>Fungi</taxon>
        <taxon>Dikarya</taxon>
        <taxon>Ascomycota</taxon>
        <taxon>Pezizomycotina</taxon>
        <taxon>Sordariomycetes</taxon>
        <taxon>Hypocreomycetidae</taxon>
        <taxon>Hypocreales</taxon>
        <taxon>Stachybotryaceae</taxon>
        <taxon>Stachybotrys</taxon>
    </lineage>
</organism>
<dbReference type="EMBL" id="KL647935">
    <property type="protein sequence ID" value="KEY73048.1"/>
    <property type="molecule type" value="Genomic_DNA"/>
</dbReference>
<gene>
    <name evidence="4" type="ORF">S7711_06122</name>
</gene>
<comment type="similarity">
    <text evidence="1">Belongs to the tryptophan dimethylallyltransferase family.</text>
</comment>
<evidence type="ECO:0000256" key="1">
    <source>
        <dbReference type="ARBA" id="ARBA00010209"/>
    </source>
</evidence>
<protein>
    <recommendedName>
        <fullName evidence="6">Aromatic prenyltransferase (DMATS family)</fullName>
    </recommendedName>
</protein>
<accession>A0A084B669</accession>
<evidence type="ECO:0000256" key="3">
    <source>
        <dbReference type="SAM" id="MobiDB-lite"/>
    </source>
</evidence>
<dbReference type="GO" id="GO:0016765">
    <property type="term" value="F:transferase activity, transferring alkyl or aryl (other than methyl) groups"/>
    <property type="evidence" value="ECO:0007669"/>
    <property type="project" value="InterPro"/>
</dbReference>
<dbReference type="Pfam" id="PF11991">
    <property type="entry name" value="Trp_DMAT"/>
    <property type="match status" value="1"/>
</dbReference>
<dbReference type="OrthoDB" id="3354387at2759"/>
<dbReference type="PANTHER" id="PTHR40627">
    <property type="entry name" value="INDOLE PRENYLTRANSFERASE TDIB-RELATED"/>
    <property type="match status" value="1"/>
</dbReference>
<dbReference type="InterPro" id="IPR017795">
    <property type="entry name" value="ABBA_NscD-like"/>
</dbReference>
<evidence type="ECO:0008006" key="6">
    <source>
        <dbReference type="Google" id="ProtNLM"/>
    </source>
</evidence>
<dbReference type="NCBIfam" id="TIGR03429">
    <property type="entry name" value="arom_pren_DMATS"/>
    <property type="match status" value="1"/>
</dbReference>